<feature type="compositionally biased region" description="Pro residues" evidence="2">
    <location>
        <begin position="150"/>
        <end position="160"/>
    </location>
</feature>
<evidence type="ECO:0000256" key="1">
    <source>
        <dbReference type="ARBA" id="ARBA00022527"/>
    </source>
</evidence>
<gene>
    <name evidence="4" type="ORF">EJC51_28235</name>
</gene>
<keyword evidence="1" id="KW-0808">Transferase</keyword>
<sequence length="160" mass="17409">MNTEISTRLSATPRGARLARRLTAHQLDTWGHPYDSEVSHTAQQVVAELAANAVTHGRVPGRDFELRLRLTPEDTVRVEVSDARHDRRLRYVTDPDADNGRGLILVSLLAQAWGVTERSVGKTVWAEIPLKEPQSAPPPANARASAGTSPPCPRTPAPAD</sequence>
<dbReference type="CDD" id="cd16936">
    <property type="entry name" value="HATPase_RsbW-like"/>
    <property type="match status" value="1"/>
</dbReference>
<name>A0A3Q9C303_9ACTN</name>
<dbReference type="RefSeq" id="WP_126273661.1">
    <property type="nucleotide sequence ID" value="NZ_CP034463.1"/>
</dbReference>
<dbReference type="PANTHER" id="PTHR35526:SF3">
    <property type="entry name" value="ANTI-SIGMA-F FACTOR RSBW"/>
    <property type="match status" value="1"/>
</dbReference>
<keyword evidence="4" id="KW-0067">ATP-binding</keyword>
<dbReference type="PANTHER" id="PTHR35526">
    <property type="entry name" value="ANTI-SIGMA-F FACTOR RSBW-RELATED"/>
    <property type="match status" value="1"/>
</dbReference>
<dbReference type="EMBL" id="CP034463">
    <property type="protein sequence ID" value="AZP19616.1"/>
    <property type="molecule type" value="Genomic_DNA"/>
</dbReference>
<dbReference type="GO" id="GO:0004674">
    <property type="term" value="F:protein serine/threonine kinase activity"/>
    <property type="evidence" value="ECO:0007669"/>
    <property type="project" value="UniProtKB-KW"/>
</dbReference>
<evidence type="ECO:0000313" key="5">
    <source>
        <dbReference type="Proteomes" id="UP000280197"/>
    </source>
</evidence>
<dbReference type="Pfam" id="PF13581">
    <property type="entry name" value="HATPase_c_2"/>
    <property type="match status" value="1"/>
</dbReference>
<dbReference type="InterPro" id="IPR036890">
    <property type="entry name" value="HATPase_C_sf"/>
</dbReference>
<dbReference type="SUPFAM" id="SSF55874">
    <property type="entry name" value="ATPase domain of HSP90 chaperone/DNA topoisomerase II/histidine kinase"/>
    <property type="match status" value="1"/>
</dbReference>
<keyword evidence="4" id="KW-0547">Nucleotide-binding</keyword>
<proteinExistence type="predicted"/>
<evidence type="ECO:0000313" key="4">
    <source>
        <dbReference type="EMBL" id="AZP19616.1"/>
    </source>
</evidence>
<organism evidence="4 5">
    <name type="scientific">Streptomyces aquilus</name>
    <dbReference type="NCBI Taxonomy" id="2548456"/>
    <lineage>
        <taxon>Bacteria</taxon>
        <taxon>Bacillati</taxon>
        <taxon>Actinomycetota</taxon>
        <taxon>Actinomycetes</taxon>
        <taxon>Kitasatosporales</taxon>
        <taxon>Streptomycetaceae</taxon>
        <taxon>Streptomyces</taxon>
    </lineage>
</organism>
<dbReference type="AlphaFoldDB" id="A0A3Q9C303"/>
<accession>A0A3Q9C303</accession>
<feature type="region of interest" description="Disordered" evidence="2">
    <location>
        <begin position="130"/>
        <end position="160"/>
    </location>
</feature>
<evidence type="ECO:0000256" key="2">
    <source>
        <dbReference type="SAM" id="MobiDB-lite"/>
    </source>
</evidence>
<dbReference type="InterPro" id="IPR050267">
    <property type="entry name" value="Anti-sigma-factor_SerPK"/>
</dbReference>
<dbReference type="InterPro" id="IPR003594">
    <property type="entry name" value="HATPase_dom"/>
</dbReference>
<keyword evidence="5" id="KW-1185">Reference proteome</keyword>
<protein>
    <submittedName>
        <fullName evidence="4">ATP-binding protein</fullName>
    </submittedName>
</protein>
<dbReference type="KEGG" id="saqu:EJC51_28235"/>
<feature type="domain" description="Histidine kinase/HSP90-like ATPase" evidence="3">
    <location>
        <begin position="10"/>
        <end position="126"/>
    </location>
</feature>
<dbReference type="Proteomes" id="UP000280197">
    <property type="component" value="Chromosome"/>
</dbReference>
<reference evidence="4 5" key="1">
    <citation type="submission" date="2018-12" db="EMBL/GenBank/DDBJ databases">
        <authorList>
            <person name="Li K."/>
        </authorList>
    </citation>
    <scope>NUCLEOTIDE SEQUENCE [LARGE SCALE GENOMIC DNA]</scope>
    <source>
        <strain evidence="5">CR22</strain>
    </source>
</reference>
<dbReference type="GO" id="GO:0005524">
    <property type="term" value="F:ATP binding"/>
    <property type="evidence" value="ECO:0007669"/>
    <property type="project" value="UniProtKB-KW"/>
</dbReference>
<keyword evidence="1" id="KW-0723">Serine/threonine-protein kinase</keyword>
<keyword evidence="1" id="KW-0418">Kinase</keyword>
<dbReference type="Gene3D" id="3.30.565.10">
    <property type="entry name" value="Histidine kinase-like ATPase, C-terminal domain"/>
    <property type="match status" value="1"/>
</dbReference>
<evidence type="ECO:0000259" key="3">
    <source>
        <dbReference type="Pfam" id="PF13581"/>
    </source>
</evidence>